<evidence type="ECO:0000313" key="7">
    <source>
        <dbReference type="Proteomes" id="UP000514704"/>
    </source>
</evidence>
<proteinExistence type="inferred from homology"/>
<evidence type="ECO:0000259" key="5">
    <source>
        <dbReference type="Pfam" id="PF01420"/>
    </source>
</evidence>
<dbReference type="REBASE" id="436065">
    <property type="entry name" value="S1.Mte97TORF2260P"/>
</dbReference>
<keyword evidence="6" id="KW-0540">Nuclease</keyword>
<dbReference type="GO" id="GO:0003677">
    <property type="term" value="F:DNA binding"/>
    <property type="evidence" value="ECO:0007669"/>
    <property type="project" value="UniProtKB-KW"/>
</dbReference>
<evidence type="ECO:0000256" key="1">
    <source>
        <dbReference type="ARBA" id="ARBA00010923"/>
    </source>
</evidence>
<accession>A0A7D7U599</accession>
<dbReference type="InterPro" id="IPR051212">
    <property type="entry name" value="Type-I_RE_S_subunit"/>
</dbReference>
<evidence type="ECO:0000313" key="6">
    <source>
        <dbReference type="EMBL" id="QMT98851.1"/>
    </source>
</evidence>
<evidence type="ECO:0000256" key="2">
    <source>
        <dbReference type="ARBA" id="ARBA00022747"/>
    </source>
</evidence>
<dbReference type="AlphaFoldDB" id="A0A7D7U599"/>
<keyword evidence="7" id="KW-1185">Reference proteome</keyword>
<dbReference type="Pfam" id="PF01420">
    <property type="entry name" value="Methylase_S"/>
    <property type="match status" value="2"/>
</dbReference>
<evidence type="ECO:0000256" key="4">
    <source>
        <dbReference type="ARBA" id="ARBA00038652"/>
    </source>
</evidence>
<feature type="domain" description="Type I restriction modification DNA specificity" evidence="5">
    <location>
        <begin position="3"/>
        <end position="39"/>
    </location>
</feature>
<dbReference type="GO" id="GO:0004519">
    <property type="term" value="F:endonuclease activity"/>
    <property type="evidence" value="ECO:0007669"/>
    <property type="project" value="UniProtKB-KW"/>
</dbReference>
<keyword evidence="3" id="KW-0238">DNA-binding</keyword>
<evidence type="ECO:0000256" key="3">
    <source>
        <dbReference type="ARBA" id="ARBA00023125"/>
    </source>
</evidence>
<dbReference type="InterPro" id="IPR044946">
    <property type="entry name" value="Restrct_endonuc_typeI_TRD_sf"/>
</dbReference>
<sequence length="265" mass="31535">MPDILRIRIPLPPLKIQNEIVKVFDIFVELTTELTTELNLRSSQYVYYRDKLLDFDQNQEIRIKKLGEMCSVKMGKRVLNKDTNNTKGIPFHTISTLGHKATKYISKELFNQLKRNYPYPSKEQILISTSGTIGKIVEFDGKNQYFQDSNIVWLENDEKNVLNKYLYYFLQTKPWNSNKSSTIERLYNKDLEQLTIKMPSLTTQNKIVNFLNNFELICLDLNIGLPKETELRNKQYEYYRDQIFNYLNTGRVDTNERERERERES</sequence>
<name>A0A7D7U599_9MOLU</name>
<gene>
    <name evidence="6" type="ORF">H3143_02270</name>
</gene>
<dbReference type="SUPFAM" id="SSF116734">
    <property type="entry name" value="DNA methylase specificity domain"/>
    <property type="match status" value="2"/>
</dbReference>
<organism evidence="6 7">
    <name type="scientific">Mycoplasma tullyi</name>
    <dbReference type="NCBI Taxonomy" id="1612150"/>
    <lineage>
        <taxon>Bacteria</taxon>
        <taxon>Bacillati</taxon>
        <taxon>Mycoplasmatota</taxon>
        <taxon>Mollicutes</taxon>
        <taxon>Mycoplasmataceae</taxon>
        <taxon>Mycoplasma</taxon>
    </lineage>
</organism>
<dbReference type="PANTHER" id="PTHR43140:SF1">
    <property type="entry name" value="TYPE I RESTRICTION ENZYME ECOKI SPECIFICITY SUBUNIT"/>
    <property type="match status" value="1"/>
</dbReference>
<reference evidence="6 7" key="1">
    <citation type="journal article" date="2017" name="Int. J. Syst. Evol. Microbiol.">
        <title>Mycoplasma tullyi sp. nov., isolated from penguins of the genus Spheniscus.</title>
        <authorList>
            <person name="Yavari C.A."/>
            <person name="Ramirez A.S."/>
            <person name="Nicholas R.A.J."/>
            <person name="Radford A.D."/>
            <person name="Darby A.C."/>
            <person name="Bradbury J.M."/>
        </authorList>
    </citation>
    <scope>NUCLEOTIDE SEQUENCE [LARGE SCALE GENOMIC DNA]</scope>
    <source>
        <strain evidence="6 7">56A97T</strain>
    </source>
</reference>
<feature type="domain" description="Type I restriction modification DNA specificity" evidence="5">
    <location>
        <begin position="60"/>
        <end position="228"/>
    </location>
</feature>
<comment type="subunit">
    <text evidence="4">The methyltransferase is composed of M and S polypeptides.</text>
</comment>
<dbReference type="PANTHER" id="PTHR43140">
    <property type="entry name" value="TYPE-1 RESTRICTION ENZYME ECOKI SPECIFICITY PROTEIN"/>
    <property type="match status" value="1"/>
</dbReference>
<dbReference type="KEGG" id="mtuy:H3143_02270"/>
<dbReference type="Gene3D" id="3.90.220.20">
    <property type="entry name" value="DNA methylase specificity domains"/>
    <property type="match status" value="2"/>
</dbReference>
<protein>
    <submittedName>
        <fullName evidence="6">Restriction endonuclease subunit S</fullName>
    </submittedName>
</protein>
<dbReference type="EMBL" id="CP059674">
    <property type="protein sequence ID" value="QMT98851.1"/>
    <property type="molecule type" value="Genomic_DNA"/>
</dbReference>
<dbReference type="Proteomes" id="UP000514704">
    <property type="component" value="Chromosome"/>
</dbReference>
<dbReference type="InterPro" id="IPR000055">
    <property type="entry name" value="Restrct_endonuc_typeI_TRD"/>
</dbReference>
<comment type="similarity">
    <text evidence="1">Belongs to the type-I restriction system S methylase family.</text>
</comment>
<keyword evidence="6" id="KW-0378">Hydrolase</keyword>
<dbReference type="GO" id="GO:0009307">
    <property type="term" value="P:DNA restriction-modification system"/>
    <property type="evidence" value="ECO:0007669"/>
    <property type="project" value="UniProtKB-KW"/>
</dbReference>
<keyword evidence="6" id="KW-0255">Endonuclease</keyword>
<keyword evidence="2" id="KW-0680">Restriction system</keyword>